<evidence type="ECO:0000256" key="13">
    <source>
        <dbReference type="SAM" id="MobiDB-lite"/>
    </source>
</evidence>
<evidence type="ECO:0000256" key="12">
    <source>
        <dbReference type="RuleBase" id="RU367080"/>
    </source>
</evidence>
<dbReference type="PANTHER" id="PTHR14732">
    <property type="entry name" value="RNA POLYMERASE II SUBUNIT B1 CTD PHOSPHATASE RPAP2-RELATED"/>
    <property type="match status" value="1"/>
</dbReference>
<keyword evidence="4 12" id="KW-0863">Zinc-finger</keyword>
<dbReference type="Pfam" id="PF04181">
    <property type="entry name" value="RPAP2_Rtr1"/>
    <property type="match status" value="1"/>
</dbReference>
<keyword evidence="3 12" id="KW-0479">Metal-binding</keyword>
<dbReference type="Proteomes" id="UP001498771">
    <property type="component" value="Unassembled WGS sequence"/>
</dbReference>
<evidence type="ECO:0000256" key="9">
    <source>
        <dbReference type="ARBA" id="ARBA00047761"/>
    </source>
</evidence>
<dbReference type="PROSITE" id="PS51479">
    <property type="entry name" value="ZF_RTR1"/>
    <property type="match status" value="1"/>
</dbReference>
<evidence type="ECO:0000259" key="14">
    <source>
        <dbReference type="PROSITE" id="PS51479"/>
    </source>
</evidence>
<evidence type="ECO:0000256" key="11">
    <source>
        <dbReference type="PROSITE-ProRule" id="PRU00812"/>
    </source>
</evidence>
<evidence type="ECO:0000256" key="7">
    <source>
        <dbReference type="ARBA" id="ARBA00022912"/>
    </source>
</evidence>
<organism evidence="15 16">
    <name type="scientific">Myxozyma melibiosi</name>
    <dbReference type="NCBI Taxonomy" id="54550"/>
    <lineage>
        <taxon>Eukaryota</taxon>
        <taxon>Fungi</taxon>
        <taxon>Dikarya</taxon>
        <taxon>Ascomycota</taxon>
        <taxon>Saccharomycotina</taxon>
        <taxon>Lipomycetes</taxon>
        <taxon>Lipomycetales</taxon>
        <taxon>Lipomycetaceae</taxon>
        <taxon>Myxozyma</taxon>
    </lineage>
</organism>
<evidence type="ECO:0000313" key="16">
    <source>
        <dbReference type="Proteomes" id="UP001498771"/>
    </source>
</evidence>
<evidence type="ECO:0000256" key="2">
    <source>
        <dbReference type="ARBA" id="ARBA00005676"/>
    </source>
</evidence>
<comment type="catalytic activity">
    <reaction evidence="10 12">
        <text>O-phospho-L-threonyl-[protein] + H2O = L-threonyl-[protein] + phosphate</text>
        <dbReference type="Rhea" id="RHEA:47004"/>
        <dbReference type="Rhea" id="RHEA-COMP:11060"/>
        <dbReference type="Rhea" id="RHEA-COMP:11605"/>
        <dbReference type="ChEBI" id="CHEBI:15377"/>
        <dbReference type="ChEBI" id="CHEBI:30013"/>
        <dbReference type="ChEBI" id="CHEBI:43474"/>
        <dbReference type="ChEBI" id="CHEBI:61977"/>
        <dbReference type="EC" id="3.1.3.16"/>
    </reaction>
</comment>
<protein>
    <recommendedName>
        <fullName evidence="12">RNA polymerase II subunit B1 CTD phosphatase RPAP2 homolog</fullName>
        <ecNumber evidence="12">3.1.3.16</ecNumber>
    </recommendedName>
</protein>
<evidence type="ECO:0000313" key="15">
    <source>
        <dbReference type="EMBL" id="KAK7204937.1"/>
    </source>
</evidence>
<keyword evidence="16" id="KW-1185">Reference proteome</keyword>
<evidence type="ECO:0000256" key="3">
    <source>
        <dbReference type="ARBA" id="ARBA00022723"/>
    </source>
</evidence>
<comment type="subcellular location">
    <subcellularLocation>
        <location evidence="1 12">Nucleus</location>
    </subcellularLocation>
</comment>
<feature type="region of interest" description="Disordered" evidence="13">
    <location>
        <begin position="194"/>
        <end position="237"/>
    </location>
</feature>
<evidence type="ECO:0000256" key="5">
    <source>
        <dbReference type="ARBA" id="ARBA00022801"/>
    </source>
</evidence>
<dbReference type="RefSeq" id="XP_064767970.1">
    <property type="nucleotide sequence ID" value="XM_064912640.1"/>
</dbReference>
<dbReference type="EC" id="3.1.3.16" evidence="12"/>
<dbReference type="EMBL" id="JBBJBU010000006">
    <property type="protein sequence ID" value="KAK7204937.1"/>
    <property type="molecule type" value="Genomic_DNA"/>
</dbReference>
<dbReference type="GeneID" id="90038152"/>
<evidence type="ECO:0000256" key="1">
    <source>
        <dbReference type="ARBA" id="ARBA00004123"/>
    </source>
</evidence>
<keyword evidence="7 12" id="KW-0904">Protein phosphatase</keyword>
<feature type="domain" description="RTR1-type" evidence="14">
    <location>
        <begin position="55"/>
        <end position="145"/>
    </location>
</feature>
<accession>A0ABR1F510</accession>
<sequence>MTENTAEPSPLIRFSNSVLRRYVAPGLLPVRQANTIVLLLTEFMTETVDPEFLKYASRFLTPEYYDDIVSERNVLHTCGYPICPLKPTKKVFGKDSPQIEYTTESKGISPTSPSSYLRKYCTKRHFQASMIYRAQLSSEAIWARPDIAYLRNGDGEWEKSIALLEEILEAKAKKRDEVTDSEIGDAVMSLEQLRLRTNTKDQQISGSNPDNDDDDDDQNPQQKPESMREKIEKAKQARIKDATIDLSVAERDPNEAKAFAKPPEIPEVPAYEGYVLGSAATIKEPRSYTLWKEKKEQEKLEEELERGVED</sequence>
<evidence type="ECO:0000256" key="6">
    <source>
        <dbReference type="ARBA" id="ARBA00022833"/>
    </source>
</evidence>
<comment type="caution">
    <text evidence="15">The sequence shown here is derived from an EMBL/GenBank/DDBJ whole genome shotgun (WGS) entry which is preliminary data.</text>
</comment>
<dbReference type="Gene3D" id="1.25.40.820">
    <property type="match status" value="1"/>
</dbReference>
<feature type="compositionally biased region" description="Basic and acidic residues" evidence="13">
    <location>
        <begin position="225"/>
        <end position="237"/>
    </location>
</feature>
<comment type="function">
    <text evidence="12">Putative RNA polymerase II subunit B1 C-terminal domain (CTD) phosphatase involved in RNA polymerase II transcription regulation.</text>
</comment>
<evidence type="ECO:0000256" key="8">
    <source>
        <dbReference type="ARBA" id="ARBA00023242"/>
    </source>
</evidence>
<keyword evidence="8 12" id="KW-0539">Nucleus</keyword>
<keyword evidence="6 12" id="KW-0862">Zinc</keyword>
<comment type="catalytic activity">
    <reaction evidence="9 12">
        <text>O-phospho-L-seryl-[protein] + H2O = L-seryl-[protein] + phosphate</text>
        <dbReference type="Rhea" id="RHEA:20629"/>
        <dbReference type="Rhea" id="RHEA-COMP:9863"/>
        <dbReference type="Rhea" id="RHEA-COMP:11604"/>
        <dbReference type="ChEBI" id="CHEBI:15377"/>
        <dbReference type="ChEBI" id="CHEBI:29999"/>
        <dbReference type="ChEBI" id="CHEBI:43474"/>
        <dbReference type="ChEBI" id="CHEBI:83421"/>
        <dbReference type="EC" id="3.1.3.16"/>
    </reaction>
</comment>
<keyword evidence="5 12" id="KW-0378">Hydrolase</keyword>
<reference evidence="15 16" key="1">
    <citation type="submission" date="2024-03" db="EMBL/GenBank/DDBJ databases">
        <title>Genome-scale model development and genomic sequencing of the oleaginous clade Lipomyces.</title>
        <authorList>
            <consortium name="Lawrence Berkeley National Laboratory"/>
            <person name="Czajka J.J."/>
            <person name="Han Y."/>
            <person name="Kim J."/>
            <person name="Mondo S.J."/>
            <person name="Hofstad B.A."/>
            <person name="Robles A."/>
            <person name="Haridas S."/>
            <person name="Riley R."/>
            <person name="LaButti K."/>
            <person name="Pangilinan J."/>
            <person name="Andreopoulos W."/>
            <person name="Lipzen A."/>
            <person name="Yan J."/>
            <person name="Wang M."/>
            <person name="Ng V."/>
            <person name="Grigoriev I.V."/>
            <person name="Spatafora J.W."/>
            <person name="Magnuson J.K."/>
            <person name="Baker S.E."/>
            <person name="Pomraning K.R."/>
        </authorList>
    </citation>
    <scope>NUCLEOTIDE SEQUENCE [LARGE SCALE GENOMIC DNA]</scope>
    <source>
        <strain evidence="15 16">Phaff 52-87</strain>
    </source>
</reference>
<dbReference type="InterPro" id="IPR038534">
    <property type="entry name" value="Rtr1/RPAP2_sf"/>
</dbReference>
<evidence type="ECO:0000256" key="4">
    <source>
        <dbReference type="ARBA" id="ARBA00022771"/>
    </source>
</evidence>
<comment type="similarity">
    <text evidence="2 11 12">Belongs to the RPAP2 family.</text>
</comment>
<name>A0ABR1F510_9ASCO</name>
<dbReference type="PANTHER" id="PTHR14732:SF0">
    <property type="entry name" value="RNA POLYMERASE II SUBUNIT B1 CTD PHOSPHATASE RPAP2-RELATED"/>
    <property type="match status" value="1"/>
</dbReference>
<evidence type="ECO:0000256" key="10">
    <source>
        <dbReference type="ARBA" id="ARBA00048336"/>
    </source>
</evidence>
<dbReference type="InterPro" id="IPR007308">
    <property type="entry name" value="Rtr1/RPAP2_dom"/>
</dbReference>
<dbReference type="InterPro" id="IPR039693">
    <property type="entry name" value="Rtr1/RPAP2"/>
</dbReference>
<gene>
    <name evidence="15" type="ORF">BZA70DRAFT_278709</name>
</gene>
<proteinExistence type="inferred from homology"/>